<dbReference type="PANTHER" id="PTHR42770">
    <property type="entry name" value="AMINO ACID TRANSPORTER-RELATED"/>
    <property type="match status" value="1"/>
</dbReference>
<keyword evidence="2 5" id="KW-0812">Transmembrane</keyword>
<feature type="transmembrane region" description="Helical" evidence="5">
    <location>
        <begin position="201"/>
        <end position="224"/>
    </location>
</feature>
<evidence type="ECO:0000256" key="1">
    <source>
        <dbReference type="ARBA" id="ARBA00004141"/>
    </source>
</evidence>
<feature type="transmembrane region" description="Helical" evidence="5">
    <location>
        <begin position="441"/>
        <end position="465"/>
    </location>
</feature>
<dbReference type="PIRSF" id="PIRSF006060">
    <property type="entry name" value="AA_transporter"/>
    <property type="match status" value="1"/>
</dbReference>
<evidence type="ECO:0000256" key="2">
    <source>
        <dbReference type="ARBA" id="ARBA00022692"/>
    </source>
</evidence>
<comment type="subcellular location">
    <subcellularLocation>
        <location evidence="1">Membrane</location>
        <topology evidence="1">Multi-pass membrane protein</topology>
    </subcellularLocation>
</comment>
<dbReference type="GO" id="GO:0055085">
    <property type="term" value="P:transmembrane transport"/>
    <property type="evidence" value="ECO:0007669"/>
    <property type="project" value="InterPro"/>
</dbReference>
<organism evidence="7">
    <name type="scientific">Muribaculaceae bacterium Z82</name>
    <dbReference type="NCBI Taxonomy" id="2304548"/>
    <lineage>
        <taxon>Bacteria</taxon>
        <taxon>Pseudomonadati</taxon>
        <taxon>Bacteroidota</taxon>
        <taxon>Bacteroidia</taxon>
        <taxon>Bacteroidales</taxon>
        <taxon>Muribaculaceae</taxon>
    </lineage>
</organism>
<dbReference type="Gene3D" id="1.20.1740.10">
    <property type="entry name" value="Amino acid/polyamine transporter I"/>
    <property type="match status" value="1"/>
</dbReference>
<comment type="caution">
    <text evidence="7">The sequence shown here is derived from an EMBL/GenBank/DDBJ whole genome shotgun (WGS) entry which is preliminary data.</text>
</comment>
<feature type="transmembrane region" description="Helical" evidence="5">
    <location>
        <begin position="133"/>
        <end position="153"/>
    </location>
</feature>
<evidence type="ECO:0000259" key="6">
    <source>
        <dbReference type="Pfam" id="PF00324"/>
    </source>
</evidence>
<evidence type="ECO:0000256" key="4">
    <source>
        <dbReference type="ARBA" id="ARBA00023136"/>
    </source>
</evidence>
<feature type="transmembrane region" description="Helical" evidence="5">
    <location>
        <begin position="160"/>
        <end position="181"/>
    </location>
</feature>
<evidence type="ECO:0000256" key="3">
    <source>
        <dbReference type="ARBA" id="ARBA00022989"/>
    </source>
</evidence>
<evidence type="ECO:0000256" key="5">
    <source>
        <dbReference type="SAM" id="Phobius"/>
    </source>
</evidence>
<feature type="transmembrane region" description="Helical" evidence="5">
    <location>
        <begin position="339"/>
        <end position="361"/>
    </location>
</feature>
<accession>A0A7C9K9S4</accession>
<feature type="transmembrane region" description="Helical" evidence="5">
    <location>
        <begin position="97"/>
        <end position="121"/>
    </location>
</feature>
<keyword evidence="4 5" id="KW-0472">Membrane</keyword>
<proteinExistence type="predicted"/>
<feature type="transmembrane region" description="Helical" evidence="5">
    <location>
        <begin position="21"/>
        <end position="43"/>
    </location>
</feature>
<dbReference type="GO" id="GO:0016020">
    <property type="term" value="C:membrane"/>
    <property type="evidence" value="ECO:0007669"/>
    <property type="project" value="UniProtKB-SubCell"/>
</dbReference>
<name>A0A7C9K9S4_9BACT</name>
<dbReference type="PANTHER" id="PTHR42770:SF16">
    <property type="entry name" value="AMINO ACID PERMEASE"/>
    <property type="match status" value="1"/>
</dbReference>
<feature type="transmembrane region" description="Helical" evidence="5">
    <location>
        <begin position="367"/>
        <end position="394"/>
    </location>
</feature>
<evidence type="ECO:0000313" key="7">
    <source>
        <dbReference type="EMBL" id="NBI33833.1"/>
    </source>
</evidence>
<feature type="transmembrane region" description="Helical" evidence="5">
    <location>
        <begin position="236"/>
        <end position="256"/>
    </location>
</feature>
<dbReference type="AlphaFoldDB" id="A0A7C9K9S4"/>
<reference evidence="7" key="1">
    <citation type="submission" date="2018-08" db="EMBL/GenBank/DDBJ databases">
        <title>Murine metabolic-syndrome-specific gut microbial biobank.</title>
        <authorList>
            <person name="Liu C."/>
        </authorList>
    </citation>
    <scope>NUCLEOTIDE SEQUENCE [LARGE SCALE GENOMIC DNA]</scope>
    <source>
        <strain evidence="7">Z82</strain>
    </source>
</reference>
<dbReference type="Pfam" id="PF00324">
    <property type="entry name" value="AA_permease"/>
    <property type="match status" value="1"/>
</dbReference>
<gene>
    <name evidence="7" type="ORF">D1639_02035</name>
</gene>
<feature type="transmembrane region" description="Helical" evidence="5">
    <location>
        <begin position="55"/>
        <end position="76"/>
    </location>
</feature>
<sequence length="501" mass="52956">MADKNGQDNQLKRGAIGTLPLVFLVIAAAAPLGASATNTPLIFALGNGAAAPLDFVFIGVILILFSVGYTAMASHVTNAGAFYTYISLGMGKKLGTAAGYIAVAAYNLLCVYLVSAGGTFASTIIEQELGLALPWWVCSLILAAIILLFSYLGIEGGTKFLMVCLVLEVTILAIVDISVLVQDGIGAYSLECFSPEVFFSGAPGLGVCFAFLCFIGFEATAIFGEETKNPRKTVPRATYAAVIVIGLVYSLSAWSVCAAVGPENVAALAGEDPAGLYWSVAVSHCGDAIGHIFYWLLIISNFASWMAAHNMCSRYLYAFGRADLLPKALEKTNKHKSPFVAAVVNIVFSLCLAFLLALFQLDPYSEIGAICSAIAIVGIMLLELAVCIAVIMYMRKHNSEPGYGHNVFQTTIAPIIALVGMGYVMFLVLSNFTLLTGYESLPINLLLGGLMVIVGVIGFVVAANLDKKGKLADPQSIDVEDVAEVEKLAEGMEDLEPAQSA</sequence>
<dbReference type="InterPro" id="IPR004841">
    <property type="entry name" value="AA-permease/SLC12A_dom"/>
</dbReference>
<feature type="transmembrane region" description="Helical" evidence="5">
    <location>
        <begin position="406"/>
        <end position="429"/>
    </location>
</feature>
<feature type="transmembrane region" description="Helical" evidence="5">
    <location>
        <begin position="276"/>
        <end position="297"/>
    </location>
</feature>
<feature type="domain" description="Amino acid permease/ SLC12A" evidence="6">
    <location>
        <begin position="28"/>
        <end position="462"/>
    </location>
</feature>
<dbReference type="InterPro" id="IPR050367">
    <property type="entry name" value="APC_superfamily"/>
</dbReference>
<keyword evidence="3 5" id="KW-1133">Transmembrane helix</keyword>
<dbReference type="EMBL" id="QWKH01000007">
    <property type="protein sequence ID" value="NBI33833.1"/>
    <property type="molecule type" value="Genomic_DNA"/>
</dbReference>
<protein>
    <submittedName>
        <fullName evidence="7">APC family permease</fullName>
    </submittedName>
</protein>